<gene>
    <name evidence="1" type="ORF">scyTo_0023599</name>
</gene>
<proteinExistence type="predicted"/>
<protein>
    <submittedName>
        <fullName evidence="1">Uncharacterized protein</fullName>
    </submittedName>
</protein>
<dbReference type="AlphaFoldDB" id="A0A401QBN2"/>
<reference evidence="1 2" key="1">
    <citation type="journal article" date="2018" name="Nat. Ecol. Evol.">
        <title>Shark genomes provide insights into elasmobranch evolution and the origin of vertebrates.</title>
        <authorList>
            <person name="Hara Y"/>
            <person name="Yamaguchi K"/>
            <person name="Onimaru K"/>
            <person name="Kadota M"/>
            <person name="Koyanagi M"/>
            <person name="Keeley SD"/>
            <person name="Tatsumi K"/>
            <person name="Tanaka K"/>
            <person name="Motone F"/>
            <person name="Kageyama Y"/>
            <person name="Nozu R"/>
            <person name="Adachi N"/>
            <person name="Nishimura O"/>
            <person name="Nakagawa R"/>
            <person name="Tanegashima C"/>
            <person name="Kiyatake I"/>
            <person name="Matsumoto R"/>
            <person name="Murakumo K"/>
            <person name="Nishida K"/>
            <person name="Terakita A"/>
            <person name="Kuratani S"/>
            <person name="Sato K"/>
            <person name="Hyodo S Kuraku.S."/>
        </authorList>
    </citation>
    <scope>NUCLEOTIDE SEQUENCE [LARGE SCALE GENOMIC DNA]</scope>
</reference>
<evidence type="ECO:0000313" key="2">
    <source>
        <dbReference type="Proteomes" id="UP000288216"/>
    </source>
</evidence>
<comment type="caution">
    <text evidence="1">The sequence shown here is derived from an EMBL/GenBank/DDBJ whole genome shotgun (WGS) entry which is preliminary data.</text>
</comment>
<dbReference type="STRING" id="75743.A0A401QBN2"/>
<dbReference type="PANTHER" id="PTHR15678">
    <property type="entry name" value="ANTIGEN MLAA-22-RELATED"/>
    <property type="match status" value="1"/>
</dbReference>
<sequence>YDDCCFLHLPDLCIIIGLQWICGGNPYDHHIVTLCSPDNLETLPDTEKHDSYKLFRSENVNLSITMDLNRSGRETPEPRILLYSSTLRWMQNFWATWTTVSRPICRGKLFQNLKPSKKKLSQHYKQVSFNPTFPHIQVHYWASFAQQRGIEVQCSQGHMFTRGTQRSIPQGEKDLRF</sequence>
<name>A0A401QBN2_SCYTO</name>
<dbReference type="EMBL" id="BFAA01031143">
    <property type="protein sequence ID" value="GCB82805.1"/>
    <property type="molecule type" value="Genomic_DNA"/>
</dbReference>
<accession>A0A401QBN2</accession>
<evidence type="ECO:0000313" key="1">
    <source>
        <dbReference type="EMBL" id="GCB82805.1"/>
    </source>
</evidence>
<keyword evidence="2" id="KW-1185">Reference proteome</keyword>
<dbReference type="PANTHER" id="PTHR15678:SF6">
    <property type="entry name" value="BRIDGE-LIKE LIPID TRANSFER PROTEIN FAMILY MEMBER 2"/>
    <property type="match status" value="1"/>
</dbReference>
<organism evidence="1 2">
    <name type="scientific">Scyliorhinus torazame</name>
    <name type="common">Cloudy catshark</name>
    <name type="synonym">Catulus torazame</name>
    <dbReference type="NCBI Taxonomy" id="75743"/>
    <lineage>
        <taxon>Eukaryota</taxon>
        <taxon>Metazoa</taxon>
        <taxon>Chordata</taxon>
        <taxon>Craniata</taxon>
        <taxon>Vertebrata</taxon>
        <taxon>Chondrichthyes</taxon>
        <taxon>Elasmobranchii</taxon>
        <taxon>Galeomorphii</taxon>
        <taxon>Galeoidea</taxon>
        <taxon>Carcharhiniformes</taxon>
        <taxon>Scyliorhinidae</taxon>
        <taxon>Scyliorhinus</taxon>
    </lineage>
</organism>
<dbReference type="Proteomes" id="UP000288216">
    <property type="component" value="Unassembled WGS sequence"/>
</dbReference>
<dbReference type="InterPro" id="IPR045167">
    <property type="entry name" value="Hobbit"/>
</dbReference>
<dbReference type="Pfam" id="PF10344">
    <property type="entry name" value="Hobbit"/>
    <property type="match status" value="1"/>
</dbReference>
<dbReference type="OrthoDB" id="1562405at2759"/>
<feature type="non-terminal residue" evidence="1">
    <location>
        <position position="1"/>
    </location>
</feature>